<accession>A0A1H7WSV0</accession>
<feature type="region of interest" description="Disordered" evidence="1">
    <location>
        <begin position="36"/>
        <end position="75"/>
    </location>
</feature>
<feature type="transmembrane region" description="Helical" evidence="2">
    <location>
        <begin position="6"/>
        <end position="27"/>
    </location>
</feature>
<evidence type="ECO:0000313" key="3">
    <source>
        <dbReference type="EMBL" id="SEM24640.1"/>
    </source>
</evidence>
<protein>
    <submittedName>
        <fullName evidence="3">Uncharacterized protein</fullName>
    </submittedName>
</protein>
<sequence>MTVSTAVAALMLLAVVAIAVRSAWSLLFRKAPVPRRRARGRRLPYQGPTDNAGQYPMPGADGIGCDSDSSGGAGG</sequence>
<organism evidence="3 4">
    <name type="scientific">Nonomuraea pusilla</name>
    <dbReference type="NCBI Taxonomy" id="46177"/>
    <lineage>
        <taxon>Bacteria</taxon>
        <taxon>Bacillati</taxon>
        <taxon>Actinomycetota</taxon>
        <taxon>Actinomycetes</taxon>
        <taxon>Streptosporangiales</taxon>
        <taxon>Streptosporangiaceae</taxon>
        <taxon>Nonomuraea</taxon>
    </lineage>
</organism>
<evidence type="ECO:0000313" key="4">
    <source>
        <dbReference type="Proteomes" id="UP000198953"/>
    </source>
</evidence>
<keyword evidence="4" id="KW-1185">Reference proteome</keyword>
<dbReference type="Proteomes" id="UP000198953">
    <property type="component" value="Unassembled WGS sequence"/>
</dbReference>
<evidence type="ECO:0000256" key="2">
    <source>
        <dbReference type="SAM" id="Phobius"/>
    </source>
</evidence>
<gene>
    <name evidence="3" type="ORF">SAMN05660976_04581</name>
</gene>
<keyword evidence="2" id="KW-0812">Transmembrane</keyword>
<evidence type="ECO:0000256" key="1">
    <source>
        <dbReference type="SAM" id="MobiDB-lite"/>
    </source>
</evidence>
<dbReference type="AlphaFoldDB" id="A0A1H7WSV0"/>
<name>A0A1H7WSV0_9ACTN</name>
<proteinExistence type="predicted"/>
<dbReference type="RefSeq" id="WP_055501266.1">
    <property type="nucleotide sequence ID" value="NZ_BBZG01000001.1"/>
</dbReference>
<keyword evidence="2" id="KW-0472">Membrane</keyword>
<dbReference type="EMBL" id="FOBF01000011">
    <property type="protein sequence ID" value="SEM24640.1"/>
    <property type="molecule type" value="Genomic_DNA"/>
</dbReference>
<reference evidence="3 4" key="1">
    <citation type="submission" date="2016-10" db="EMBL/GenBank/DDBJ databases">
        <authorList>
            <person name="de Groot N.N."/>
        </authorList>
    </citation>
    <scope>NUCLEOTIDE SEQUENCE [LARGE SCALE GENOMIC DNA]</scope>
    <source>
        <strain evidence="3 4">DSM 43357</strain>
    </source>
</reference>
<keyword evidence="2" id="KW-1133">Transmembrane helix</keyword>
<feature type="compositionally biased region" description="Low complexity" evidence="1">
    <location>
        <begin position="59"/>
        <end position="75"/>
    </location>
</feature>